<accession>A0A4Q2L6Q0</accession>
<keyword evidence="1" id="KW-1133">Transmembrane helix</keyword>
<keyword evidence="1" id="KW-0812">Transmembrane</keyword>
<evidence type="ECO:0000313" key="4">
    <source>
        <dbReference type="Proteomes" id="UP000293865"/>
    </source>
</evidence>
<feature type="transmembrane region" description="Helical" evidence="1">
    <location>
        <begin position="202"/>
        <end position="228"/>
    </location>
</feature>
<proteinExistence type="predicted"/>
<dbReference type="InterPro" id="IPR018929">
    <property type="entry name" value="DUF2510"/>
</dbReference>
<dbReference type="EMBL" id="SDPN01000008">
    <property type="protein sequence ID" value="RXZ71931.1"/>
    <property type="molecule type" value="Genomic_DNA"/>
</dbReference>
<sequence length="238" mass="26947">MAAPLPLLRPPQEECMSDLHTAPAGWYPEPNGTDGQRWWDGTRWTEYATPLSPPPQAQYASYGRVPQAQAQYAPYGSATAARVAEGTPVDTVWIWLIVVLPILPYIPLFFWDFESYLLQSMTTDPMAQARMYLDPMYLATTALGWLTYGVLVWFAYLDMVALRRLGYAKQFHWAWTFLMPLIYVIGRSVVVKRQAGYGTAPIWVAITLYAAGFVGLMVWFFAIIANFMSTTMESYPAI</sequence>
<protein>
    <submittedName>
        <fullName evidence="3">DUF2510 domain-containing protein</fullName>
    </submittedName>
</protein>
<keyword evidence="1" id="KW-0472">Membrane</keyword>
<dbReference type="OrthoDB" id="5244233at2"/>
<keyword evidence="4" id="KW-1185">Reference proteome</keyword>
<dbReference type="Pfam" id="PF10708">
    <property type="entry name" value="DUF2510"/>
    <property type="match status" value="1"/>
</dbReference>
<feature type="transmembrane region" description="Helical" evidence="1">
    <location>
        <begin position="92"/>
        <end position="111"/>
    </location>
</feature>
<dbReference type="Proteomes" id="UP000293865">
    <property type="component" value="Unassembled WGS sequence"/>
</dbReference>
<evidence type="ECO:0000259" key="2">
    <source>
        <dbReference type="Pfam" id="PF10708"/>
    </source>
</evidence>
<name>A0A4Q2L6Q0_9MICO</name>
<comment type="caution">
    <text evidence="3">The sequence shown here is derived from an EMBL/GenBank/DDBJ whole genome shotgun (WGS) entry which is preliminary data.</text>
</comment>
<dbReference type="AlphaFoldDB" id="A0A4Q2L6Q0"/>
<feature type="domain" description="DUF2510" evidence="2">
    <location>
        <begin position="24"/>
        <end position="56"/>
    </location>
</feature>
<evidence type="ECO:0000313" key="3">
    <source>
        <dbReference type="EMBL" id="RXZ71931.1"/>
    </source>
</evidence>
<evidence type="ECO:0000256" key="1">
    <source>
        <dbReference type="SAM" id="Phobius"/>
    </source>
</evidence>
<reference evidence="3 4" key="1">
    <citation type="submission" date="2019-01" db="EMBL/GenBank/DDBJ databases">
        <title>Agromyces.</title>
        <authorList>
            <person name="Li J."/>
        </authorList>
    </citation>
    <scope>NUCLEOTIDE SEQUENCE [LARGE SCALE GENOMIC DNA]</scope>
    <source>
        <strain evidence="3 4">DSM 15934</strain>
    </source>
</reference>
<organism evidence="3 4">
    <name type="scientific">Agromyces albus</name>
    <dbReference type="NCBI Taxonomy" id="205332"/>
    <lineage>
        <taxon>Bacteria</taxon>
        <taxon>Bacillati</taxon>
        <taxon>Actinomycetota</taxon>
        <taxon>Actinomycetes</taxon>
        <taxon>Micrococcales</taxon>
        <taxon>Microbacteriaceae</taxon>
        <taxon>Agromyces</taxon>
    </lineage>
</organism>
<feature type="transmembrane region" description="Helical" evidence="1">
    <location>
        <begin position="171"/>
        <end position="190"/>
    </location>
</feature>
<gene>
    <name evidence="3" type="ORF">ESP51_06055</name>
</gene>
<feature type="transmembrane region" description="Helical" evidence="1">
    <location>
        <begin position="136"/>
        <end position="156"/>
    </location>
</feature>